<accession>A0A0L6U177</accession>
<dbReference type="Gene3D" id="3.30.420.480">
    <property type="entry name" value="Domain of unknown function (DUF4445)"/>
    <property type="match status" value="1"/>
</dbReference>
<dbReference type="PANTHER" id="PTHR42895:SF2">
    <property type="entry name" value="IRON-SULFUR CLUSTER PROTEIN"/>
    <property type="match status" value="1"/>
</dbReference>
<evidence type="ECO:0000313" key="3">
    <source>
        <dbReference type="EMBL" id="KNZ42271.1"/>
    </source>
</evidence>
<feature type="domain" description="RACo-like middle region" evidence="2">
    <location>
        <begin position="177"/>
        <end position="332"/>
    </location>
</feature>
<comment type="caution">
    <text evidence="3">The sequence shown here is derived from an EMBL/GenBank/DDBJ whole genome shotgun (WGS) entry which is preliminary data.</text>
</comment>
<dbReference type="InterPro" id="IPR042259">
    <property type="entry name" value="Raco-like_middle_sf"/>
</dbReference>
<dbReference type="Pfam" id="PF14574">
    <property type="entry name" value="RACo_C_ter"/>
    <property type="match status" value="1"/>
</dbReference>
<dbReference type="InterPro" id="IPR012675">
    <property type="entry name" value="Beta-grasp_dom_sf"/>
</dbReference>
<protein>
    <submittedName>
        <fullName evidence="3">Activating enzyme</fullName>
    </submittedName>
</protein>
<dbReference type="RefSeq" id="WP_050739819.1">
    <property type="nucleotide sequence ID" value="NZ_LGYO01000017.1"/>
</dbReference>
<dbReference type="Pfam" id="PF17651">
    <property type="entry name" value="Raco_middle"/>
    <property type="match status" value="1"/>
</dbReference>
<reference evidence="4" key="1">
    <citation type="submission" date="2015-07" db="EMBL/GenBank/DDBJ databases">
        <title>Draft genome sequence of Acetobacterium bakii DSM 8293, a potential psychrophilic chemical producer through syngas fermentation.</title>
        <authorList>
            <person name="Song Y."/>
            <person name="Hwang S."/>
            <person name="Cho B.-K."/>
        </authorList>
    </citation>
    <scope>NUCLEOTIDE SEQUENCE [LARGE SCALE GENOMIC DNA]</scope>
    <source>
        <strain evidence="4">DSM 8239</strain>
    </source>
</reference>
<dbReference type="AlphaFoldDB" id="A0A0L6U177"/>
<feature type="domain" description="RACo C-terminal" evidence="1">
    <location>
        <begin position="340"/>
        <end position="593"/>
    </location>
</feature>
<evidence type="ECO:0000259" key="2">
    <source>
        <dbReference type="Pfam" id="PF17651"/>
    </source>
</evidence>
<dbReference type="STRING" id="52689.AKG39_07780"/>
<evidence type="ECO:0000313" key="4">
    <source>
        <dbReference type="Proteomes" id="UP000036873"/>
    </source>
</evidence>
<dbReference type="InterPro" id="IPR052911">
    <property type="entry name" value="Corrinoid_activation_enz"/>
</dbReference>
<evidence type="ECO:0000259" key="1">
    <source>
        <dbReference type="Pfam" id="PF14574"/>
    </source>
</evidence>
<name>A0A0L6U177_9FIRM</name>
<organism evidence="3 4">
    <name type="scientific">Acetobacterium bakii</name>
    <dbReference type="NCBI Taxonomy" id="52689"/>
    <lineage>
        <taxon>Bacteria</taxon>
        <taxon>Bacillati</taxon>
        <taxon>Bacillota</taxon>
        <taxon>Clostridia</taxon>
        <taxon>Eubacteriales</taxon>
        <taxon>Eubacteriaceae</taxon>
        <taxon>Acetobacterium</taxon>
    </lineage>
</organism>
<dbReference type="InterPro" id="IPR036010">
    <property type="entry name" value="2Fe-2S_ferredoxin-like_sf"/>
</dbReference>
<sequence>MSIQKNIHVIFPFLDKTISIEDNKTVADACALAGFPQNLVCGGKGTCKKCLVTIRENGHIIEVLSCQHPVSENMQILISKEAALSQILETSANATLPFNPRIKIFSIPYTNLKTDMCSFDLETIREALDLPVNIHSLNILKKIPQVFHLKDKNLLSFLVFNEEIIDLIPGDTPFTAYGVAFDIGTTSVVGYLYDLTTGVLVNQYSTLNKQISFGGDVISRIEFASGSAEDLKKIHNSIIETVNMILNNLCKDSDIETEAIYDCVFCGNSTMSHLFLGLNPHHLGLSPFTGISKDMVTLTASELNISMNSFGRITFLPLLGGFVGADTTAVLLGLPRDENLRLMIDLGTNGEIAVGNHHRFSVASTACGPALEGAGIHMGMRGTTGAIEKITLIDNKIKCQVIGNGAPLGFCGSGIIDAIALLLREGLVYARGNFIKGKDLDDHPFKDRFGIDETGQRYFVIVSKDENPNGNEMIITQKDVRQVQLAKAAIYTGCCLLTKHFGIEGHQLKEVVLAGAFGNYIDVNNAQFIGLLPKIDDVPIRSIGNGAGTGVQLFLLSKEEIIQCERIPGVTTHVELATDPEFSNAYMMNTTLGKNMLI</sequence>
<dbReference type="EMBL" id="LGYO01000017">
    <property type="protein sequence ID" value="KNZ42271.1"/>
    <property type="molecule type" value="Genomic_DNA"/>
</dbReference>
<dbReference type="InterPro" id="IPR041414">
    <property type="entry name" value="Raco-like_middle"/>
</dbReference>
<dbReference type="OrthoDB" id="9810588at2"/>
<dbReference type="Proteomes" id="UP000036873">
    <property type="component" value="Unassembled WGS sequence"/>
</dbReference>
<gene>
    <name evidence="3" type="ORF">AKG39_07780</name>
</gene>
<dbReference type="Gene3D" id="3.10.20.30">
    <property type="match status" value="1"/>
</dbReference>
<dbReference type="InterPro" id="IPR027980">
    <property type="entry name" value="RACo_C"/>
</dbReference>
<dbReference type="SUPFAM" id="SSF54292">
    <property type="entry name" value="2Fe-2S ferredoxin-like"/>
    <property type="match status" value="1"/>
</dbReference>
<dbReference type="PANTHER" id="PTHR42895">
    <property type="entry name" value="IRON-SULFUR CLUSTER-BINDING PROTEIN-RELATED"/>
    <property type="match status" value="1"/>
</dbReference>
<dbReference type="GO" id="GO:0051536">
    <property type="term" value="F:iron-sulfur cluster binding"/>
    <property type="evidence" value="ECO:0007669"/>
    <property type="project" value="InterPro"/>
</dbReference>
<keyword evidence="4" id="KW-1185">Reference proteome</keyword>
<proteinExistence type="predicted"/>